<feature type="domain" description="HTH arsR-type" evidence="4">
    <location>
        <begin position="5"/>
        <end position="97"/>
    </location>
</feature>
<dbReference type="PANTHER" id="PTHR33154">
    <property type="entry name" value="TRANSCRIPTIONAL REGULATOR, ARSR FAMILY"/>
    <property type="match status" value="1"/>
</dbReference>
<proteinExistence type="predicted"/>
<dbReference type="Gene3D" id="1.10.10.10">
    <property type="entry name" value="Winged helix-like DNA-binding domain superfamily/Winged helix DNA-binding domain"/>
    <property type="match status" value="1"/>
</dbReference>
<dbReference type="InterPro" id="IPR036390">
    <property type="entry name" value="WH_DNA-bd_sf"/>
</dbReference>
<dbReference type="PRINTS" id="PR00778">
    <property type="entry name" value="HTHARSR"/>
</dbReference>
<protein>
    <recommendedName>
        <fullName evidence="4">HTH arsR-type domain-containing protein</fullName>
    </recommendedName>
</protein>
<keyword evidence="6" id="KW-1185">Reference proteome</keyword>
<evidence type="ECO:0000256" key="2">
    <source>
        <dbReference type="ARBA" id="ARBA00023125"/>
    </source>
</evidence>
<evidence type="ECO:0000256" key="3">
    <source>
        <dbReference type="ARBA" id="ARBA00023163"/>
    </source>
</evidence>
<gene>
    <name evidence="5" type="ORF">GCM10007913_26590</name>
</gene>
<dbReference type="InterPro" id="IPR036388">
    <property type="entry name" value="WH-like_DNA-bd_sf"/>
</dbReference>
<reference evidence="5" key="2">
    <citation type="submission" date="2023-01" db="EMBL/GenBank/DDBJ databases">
        <title>Draft genome sequence of Devosia yakushimensis strain NBRC 103855.</title>
        <authorList>
            <person name="Sun Q."/>
            <person name="Mori K."/>
        </authorList>
    </citation>
    <scope>NUCLEOTIDE SEQUENCE</scope>
    <source>
        <strain evidence="5">NBRC 103855</strain>
    </source>
</reference>
<dbReference type="RefSeq" id="WP_284391589.1">
    <property type="nucleotide sequence ID" value="NZ_BSNG01000001.1"/>
</dbReference>
<organism evidence="5 6">
    <name type="scientific">Devosia yakushimensis</name>
    <dbReference type="NCBI Taxonomy" id="470028"/>
    <lineage>
        <taxon>Bacteria</taxon>
        <taxon>Pseudomonadati</taxon>
        <taxon>Pseudomonadota</taxon>
        <taxon>Alphaproteobacteria</taxon>
        <taxon>Hyphomicrobiales</taxon>
        <taxon>Devosiaceae</taxon>
        <taxon>Devosia</taxon>
    </lineage>
</organism>
<dbReference type="NCBIfam" id="NF033788">
    <property type="entry name" value="HTH_metalloreg"/>
    <property type="match status" value="1"/>
</dbReference>
<dbReference type="CDD" id="cd00090">
    <property type="entry name" value="HTH_ARSR"/>
    <property type="match status" value="1"/>
</dbReference>
<dbReference type="Pfam" id="PF12840">
    <property type="entry name" value="HTH_20"/>
    <property type="match status" value="1"/>
</dbReference>
<dbReference type="EMBL" id="BSNG01000001">
    <property type="protein sequence ID" value="GLQ10727.1"/>
    <property type="molecule type" value="Genomic_DNA"/>
</dbReference>
<sequence>MTPAIATKDEELDRALRAVADRNRRAILSVVRASPRSVNDIAAELGLSQQVASHHLQVLRAAKLASSTRVGKQQFFVVETDGLAAVQAFLNEFWPSKLNALKAAVEAKVRKDG</sequence>
<evidence type="ECO:0000259" key="4">
    <source>
        <dbReference type="PROSITE" id="PS50987"/>
    </source>
</evidence>
<evidence type="ECO:0000256" key="1">
    <source>
        <dbReference type="ARBA" id="ARBA00023015"/>
    </source>
</evidence>
<dbReference type="PROSITE" id="PS50987">
    <property type="entry name" value="HTH_ARSR_2"/>
    <property type="match status" value="1"/>
</dbReference>
<dbReference type="SUPFAM" id="SSF46785">
    <property type="entry name" value="Winged helix' DNA-binding domain"/>
    <property type="match status" value="1"/>
</dbReference>
<name>A0ABQ5UF58_9HYPH</name>
<dbReference type="InterPro" id="IPR001845">
    <property type="entry name" value="HTH_ArsR_DNA-bd_dom"/>
</dbReference>
<dbReference type="InterPro" id="IPR011991">
    <property type="entry name" value="ArsR-like_HTH"/>
</dbReference>
<comment type="caution">
    <text evidence="5">The sequence shown here is derived from an EMBL/GenBank/DDBJ whole genome shotgun (WGS) entry which is preliminary data.</text>
</comment>
<evidence type="ECO:0000313" key="5">
    <source>
        <dbReference type="EMBL" id="GLQ10727.1"/>
    </source>
</evidence>
<dbReference type="PANTHER" id="PTHR33154:SF33">
    <property type="entry name" value="TRANSCRIPTIONAL REPRESSOR SDPR"/>
    <property type="match status" value="1"/>
</dbReference>
<reference evidence="5" key="1">
    <citation type="journal article" date="2014" name="Int. J. Syst. Evol. Microbiol.">
        <title>Complete genome of a new Firmicutes species belonging to the dominant human colonic microbiota ('Ruminococcus bicirculans') reveals two chromosomes and a selective capacity to utilize plant glucans.</title>
        <authorList>
            <consortium name="NISC Comparative Sequencing Program"/>
            <person name="Wegmann U."/>
            <person name="Louis P."/>
            <person name="Goesmann A."/>
            <person name="Henrissat B."/>
            <person name="Duncan S.H."/>
            <person name="Flint H.J."/>
        </authorList>
    </citation>
    <scope>NUCLEOTIDE SEQUENCE</scope>
    <source>
        <strain evidence="5">NBRC 103855</strain>
    </source>
</reference>
<dbReference type="Proteomes" id="UP001161406">
    <property type="component" value="Unassembled WGS sequence"/>
</dbReference>
<evidence type="ECO:0000313" key="6">
    <source>
        <dbReference type="Proteomes" id="UP001161406"/>
    </source>
</evidence>
<keyword evidence="3" id="KW-0804">Transcription</keyword>
<keyword evidence="1" id="KW-0805">Transcription regulation</keyword>
<dbReference type="InterPro" id="IPR051081">
    <property type="entry name" value="HTH_MetalResp_TranReg"/>
</dbReference>
<keyword evidence="2" id="KW-0238">DNA-binding</keyword>
<accession>A0ABQ5UF58</accession>
<dbReference type="SMART" id="SM00418">
    <property type="entry name" value="HTH_ARSR"/>
    <property type="match status" value="1"/>
</dbReference>